<evidence type="ECO:0000313" key="6">
    <source>
        <dbReference type="EMBL" id="OCB78427.1"/>
    </source>
</evidence>
<comment type="caution">
    <text evidence="6">The sequence shown here is derived from an EMBL/GenBank/DDBJ whole genome shotgun (WGS) entry which is preliminary data.</text>
</comment>
<organism evidence="6 7">
    <name type="scientific">Flavobacterium crassostreae</name>
    <dbReference type="NCBI Taxonomy" id="1763534"/>
    <lineage>
        <taxon>Bacteria</taxon>
        <taxon>Pseudomonadati</taxon>
        <taxon>Bacteroidota</taxon>
        <taxon>Flavobacteriia</taxon>
        <taxon>Flavobacteriales</taxon>
        <taxon>Flavobacteriaceae</taxon>
        <taxon>Flavobacterium</taxon>
    </lineage>
</organism>
<proteinExistence type="inferred from homology"/>
<dbReference type="SUPFAM" id="SSF54534">
    <property type="entry name" value="FKBP-like"/>
    <property type="match status" value="1"/>
</dbReference>
<name>A0A1B9E8Y9_9FLAO</name>
<protein>
    <recommendedName>
        <fullName evidence="4">Peptidyl-prolyl cis-trans isomerase</fullName>
        <ecNumber evidence="4">5.2.1.8</ecNumber>
    </recommendedName>
</protein>
<dbReference type="PROSITE" id="PS51257">
    <property type="entry name" value="PROKAR_LIPOPROTEIN"/>
    <property type="match status" value="1"/>
</dbReference>
<evidence type="ECO:0000313" key="7">
    <source>
        <dbReference type="Proteomes" id="UP000093510"/>
    </source>
</evidence>
<keyword evidence="2 3" id="KW-0697">Rotamase</keyword>
<dbReference type="GO" id="GO:0003755">
    <property type="term" value="F:peptidyl-prolyl cis-trans isomerase activity"/>
    <property type="evidence" value="ECO:0007669"/>
    <property type="project" value="UniProtKB-UniRule"/>
</dbReference>
<dbReference type="Gene3D" id="3.10.50.40">
    <property type="match status" value="1"/>
</dbReference>
<feature type="domain" description="PPIase FKBP-type" evidence="5">
    <location>
        <begin position="93"/>
        <end position="180"/>
    </location>
</feature>
<keyword evidence="3 4" id="KW-0413">Isomerase</keyword>
<dbReference type="AlphaFoldDB" id="A0A1B9E8Y9"/>
<dbReference type="Pfam" id="PF00254">
    <property type="entry name" value="FKBP_C"/>
    <property type="match status" value="1"/>
</dbReference>
<dbReference type="PROSITE" id="PS50059">
    <property type="entry name" value="FKBP_PPIASE"/>
    <property type="match status" value="1"/>
</dbReference>
<evidence type="ECO:0000256" key="2">
    <source>
        <dbReference type="ARBA" id="ARBA00023110"/>
    </source>
</evidence>
<keyword evidence="7" id="KW-1185">Reference proteome</keyword>
<evidence type="ECO:0000256" key="3">
    <source>
        <dbReference type="PROSITE-ProRule" id="PRU00277"/>
    </source>
</evidence>
<accession>A0A1B9E8Y9</accession>
<evidence type="ECO:0000259" key="5">
    <source>
        <dbReference type="PROSITE" id="PS50059"/>
    </source>
</evidence>
<dbReference type="OrthoDB" id="1093155at2"/>
<dbReference type="Proteomes" id="UP000093510">
    <property type="component" value="Unassembled WGS sequence"/>
</dbReference>
<dbReference type="EC" id="5.2.1.8" evidence="4"/>
<evidence type="ECO:0000256" key="4">
    <source>
        <dbReference type="RuleBase" id="RU003915"/>
    </source>
</evidence>
<evidence type="ECO:0000256" key="1">
    <source>
        <dbReference type="ARBA" id="ARBA00000971"/>
    </source>
</evidence>
<dbReference type="NCBIfam" id="TIGR03516">
    <property type="entry name" value="ppisom_GldI"/>
    <property type="match status" value="1"/>
</dbReference>
<comment type="similarity">
    <text evidence="4">Belongs to the FKBP-type PPIase family.</text>
</comment>
<sequence>MKFHPSIALFVLLCLVVSSCKQHQEARQPISHSSGSFMKKSVARNKKLVASEEDLIKTLIKNNPKTAYLSSSKGYWYAYQIKNTTDTLTPQRGDIAYYDYDIKDLKGSPIYTKLELQPQTYYVDKQEIMMGLRDGIKKMRKGEKICFLFPSHMAFGYHGDNQKIGTNQPLMVTVTLNNFVPEPTTSNTKTQLPKTTTTAVIAKKETTTPKKLNINPPKDTIK</sequence>
<gene>
    <name evidence="6" type="ORF">LPBF_02565</name>
</gene>
<comment type="catalytic activity">
    <reaction evidence="1 3 4">
        <text>[protein]-peptidylproline (omega=180) = [protein]-peptidylproline (omega=0)</text>
        <dbReference type="Rhea" id="RHEA:16237"/>
        <dbReference type="Rhea" id="RHEA-COMP:10747"/>
        <dbReference type="Rhea" id="RHEA-COMP:10748"/>
        <dbReference type="ChEBI" id="CHEBI:83833"/>
        <dbReference type="ChEBI" id="CHEBI:83834"/>
        <dbReference type="EC" id="5.2.1.8"/>
    </reaction>
</comment>
<dbReference type="InterPro" id="IPR019869">
    <property type="entry name" value="Motility-assoc_PPIase_GldI"/>
</dbReference>
<dbReference type="InterPro" id="IPR001179">
    <property type="entry name" value="PPIase_FKBP_dom"/>
</dbReference>
<dbReference type="InterPro" id="IPR046357">
    <property type="entry name" value="PPIase_dom_sf"/>
</dbReference>
<dbReference type="STRING" id="1763534.GCA_001831475_02341"/>
<dbReference type="EMBL" id="LVEP01000011">
    <property type="protein sequence ID" value="OCB78427.1"/>
    <property type="molecule type" value="Genomic_DNA"/>
</dbReference>
<dbReference type="RefSeq" id="WP_066332092.1">
    <property type="nucleotide sequence ID" value="NZ_CP017688.1"/>
</dbReference>
<reference evidence="6 7" key="1">
    <citation type="submission" date="2016-03" db="EMBL/GenBank/DDBJ databases">
        <authorList>
            <person name="Ploux O."/>
        </authorList>
    </citation>
    <scope>NUCLEOTIDE SEQUENCE [LARGE SCALE GENOMIC DNA]</scope>
    <source>
        <strain evidence="6 7">LPB0076</strain>
    </source>
</reference>